<dbReference type="PANTHER" id="PTHR46503:SF1">
    <property type="entry name" value="INTER-ALPHA-TRYPSIN INHIBITOR HEAVY CHAIN-LIKE PROTEIN"/>
    <property type="match status" value="1"/>
</dbReference>
<dbReference type="AlphaFoldDB" id="A0A484KK06"/>
<protein>
    <recommendedName>
        <fullName evidence="1">VWFA domain-containing protein</fullName>
    </recommendedName>
</protein>
<dbReference type="InterPro" id="IPR036465">
    <property type="entry name" value="vWFA_dom_sf"/>
</dbReference>
<dbReference type="PROSITE" id="PS50234">
    <property type="entry name" value="VWFA"/>
    <property type="match status" value="1"/>
</dbReference>
<name>A0A484KK06_9ASTE</name>
<dbReference type="Pfam" id="PF13768">
    <property type="entry name" value="VWA_3"/>
    <property type="match status" value="1"/>
</dbReference>
<evidence type="ECO:0000313" key="3">
    <source>
        <dbReference type="Proteomes" id="UP000595140"/>
    </source>
</evidence>
<gene>
    <name evidence="2" type="ORF">CCAM_LOCUS5205</name>
</gene>
<dbReference type="PANTHER" id="PTHR46503">
    <property type="entry name" value="INTER-ALPHA-TRYPSIN INHIBITOR HEAVY CHAIN-LIKE PROTEIN"/>
    <property type="match status" value="1"/>
</dbReference>
<dbReference type="EMBL" id="OOIL02000294">
    <property type="protein sequence ID" value="VFQ63429.1"/>
    <property type="molecule type" value="Genomic_DNA"/>
</dbReference>
<keyword evidence="3" id="KW-1185">Reference proteome</keyword>
<dbReference type="SMART" id="SM00327">
    <property type="entry name" value="VWA"/>
    <property type="match status" value="1"/>
</dbReference>
<dbReference type="OrthoDB" id="1729737at2759"/>
<sequence length="760" mass="84411">MAEEFVCAVEDGIRLSKRLYFGKDQAVAPPRQISPMDKATLSSRLPTAPMVYAVIDNPAVVDNPDIPSYQPHVHGRCDPPALIPLQLNACSLEANCYLDTAFVRVTGSWRVHCVMRSKSCDCFIAIPMGEKGSIQSVEVEVPGEHYRTELVAIDDDKTEPLMAAPLDNGSFLKPHIFTIKIPPIDGGTNMLVTISWSQKIFCHDGQFTLKIPFTFPAYVVPAAKKVSKREKIQLNVNCGLEAEVLCRTTSHPLKEIRRQAGKLGYFYEADVLDWSSNDFVFTYSISSSQTFGGVFLQSPPVHDIDQRDMFYCYLFPGSEQSKMCFRKEVVFVVDISGSMRGQPLEDTKNALFAALSKLDSQDAFSILAFNGESYMFSSSMELATQEAIENATQWINMNFVAGGGTNILSPLSQALEMLSKTSKAIPVIFLITDGTVKDERHICDVLKNHLAKTRTMYPRIFTFGIGRFCNHYFLHTLAMMGCGFYDAAYDADLLEARLENFFARASSIIFANICIDFKTLHLKDFEVYPYRIPDLSSESPLVLSGRYSGVFPKNCHLEARGILADFSNFSINLKVQEAKDIPLDKVLAHHQIRMLTSQAWFTESEKLLSKIAQMSAQNAIVSEYTHMALVGSGRTTRDMSNTKTKYQVSGLQKKEVHKQEQEIIALLQNLGLGFGDLSATAENTRPGVIETKPDVADLFVKAASNCWGALFDKCCCCLCCIQACSKMNDQFAIIMTQFLGSLACLGCFTTCELCCSGDEG</sequence>
<evidence type="ECO:0000259" key="1">
    <source>
        <dbReference type="PROSITE" id="PS50234"/>
    </source>
</evidence>
<organism evidence="2 3">
    <name type="scientific">Cuscuta campestris</name>
    <dbReference type="NCBI Taxonomy" id="132261"/>
    <lineage>
        <taxon>Eukaryota</taxon>
        <taxon>Viridiplantae</taxon>
        <taxon>Streptophyta</taxon>
        <taxon>Embryophyta</taxon>
        <taxon>Tracheophyta</taxon>
        <taxon>Spermatophyta</taxon>
        <taxon>Magnoliopsida</taxon>
        <taxon>eudicotyledons</taxon>
        <taxon>Gunneridae</taxon>
        <taxon>Pentapetalae</taxon>
        <taxon>asterids</taxon>
        <taxon>lamiids</taxon>
        <taxon>Solanales</taxon>
        <taxon>Convolvulaceae</taxon>
        <taxon>Cuscuteae</taxon>
        <taxon>Cuscuta</taxon>
        <taxon>Cuscuta subgen. Grammica</taxon>
        <taxon>Cuscuta sect. Cleistogrammica</taxon>
    </lineage>
</organism>
<accession>A0A484KK06</accession>
<dbReference type="Gene3D" id="3.40.50.410">
    <property type="entry name" value="von Willebrand factor, type A domain"/>
    <property type="match status" value="1"/>
</dbReference>
<dbReference type="SUPFAM" id="SSF53300">
    <property type="entry name" value="vWA-like"/>
    <property type="match status" value="1"/>
</dbReference>
<proteinExistence type="predicted"/>
<dbReference type="InterPro" id="IPR002035">
    <property type="entry name" value="VWF_A"/>
</dbReference>
<dbReference type="Proteomes" id="UP000595140">
    <property type="component" value="Unassembled WGS sequence"/>
</dbReference>
<feature type="domain" description="VWFA" evidence="1">
    <location>
        <begin position="328"/>
        <end position="505"/>
    </location>
</feature>
<reference evidence="2 3" key="1">
    <citation type="submission" date="2018-04" db="EMBL/GenBank/DDBJ databases">
        <authorList>
            <person name="Vogel A."/>
        </authorList>
    </citation>
    <scope>NUCLEOTIDE SEQUENCE [LARGE SCALE GENOMIC DNA]</scope>
</reference>
<evidence type="ECO:0000313" key="2">
    <source>
        <dbReference type="EMBL" id="VFQ63429.1"/>
    </source>
</evidence>